<dbReference type="EMBL" id="MFUE01000019">
    <property type="protein sequence ID" value="OGI77038.1"/>
    <property type="molecule type" value="Genomic_DNA"/>
</dbReference>
<dbReference type="STRING" id="1801754.A3D42_00765"/>
<protein>
    <recommendedName>
        <fullName evidence="3">DUF3750 domain-containing protein</fullName>
    </recommendedName>
</protein>
<dbReference type="AlphaFoldDB" id="A0A1F6W528"/>
<dbReference type="Proteomes" id="UP000177777">
    <property type="component" value="Unassembled WGS sequence"/>
</dbReference>
<reference evidence="1 2" key="1">
    <citation type="journal article" date="2016" name="Nat. Commun.">
        <title>Thousands of microbial genomes shed light on interconnected biogeochemical processes in an aquifer system.</title>
        <authorList>
            <person name="Anantharaman K."/>
            <person name="Brown C.T."/>
            <person name="Hug L.A."/>
            <person name="Sharon I."/>
            <person name="Castelle C.J."/>
            <person name="Probst A.J."/>
            <person name="Thomas B.C."/>
            <person name="Singh A."/>
            <person name="Wilkins M.J."/>
            <person name="Karaoz U."/>
            <person name="Brodie E.L."/>
            <person name="Williams K.H."/>
            <person name="Hubbard S.S."/>
            <person name="Banfield J.F."/>
        </authorList>
    </citation>
    <scope>NUCLEOTIDE SEQUENCE [LARGE SCALE GENOMIC DNA]</scope>
</reference>
<evidence type="ECO:0008006" key="3">
    <source>
        <dbReference type="Google" id="ProtNLM"/>
    </source>
</evidence>
<gene>
    <name evidence="1" type="ORF">A3D42_00765</name>
</gene>
<evidence type="ECO:0000313" key="1">
    <source>
        <dbReference type="EMBL" id="OGI77038.1"/>
    </source>
</evidence>
<name>A0A1F6W528_9BACT</name>
<dbReference type="InterPro" id="IPR022224">
    <property type="entry name" value="DUF3750"/>
</dbReference>
<comment type="caution">
    <text evidence="1">The sequence shown here is derived from an EMBL/GenBank/DDBJ whole genome shotgun (WGS) entry which is preliminary data.</text>
</comment>
<sequence length="114" mass="13411">MIHLKNLKGKTSWGHLYKDFLPAFQGMRMVWPIPGLMFIHGRWNPELLGFVEGYEGSVAQKITEFIENSKENFPYCNEYHFLPGSNSNTYISWVLKNFPESKIKLSWRCFGKNF</sequence>
<evidence type="ECO:0000313" key="2">
    <source>
        <dbReference type="Proteomes" id="UP000177777"/>
    </source>
</evidence>
<proteinExistence type="predicted"/>
<dbReference type="Pfam" id="PF12570">
    <property type="entry name" value="DUF3750"/>
    <property type="match status" value="1"/>
</dbReference>
<accession>A0A1F6W528</accession>
<organism evidence="1 2">
    <name type="scientific">Candidatus Nomurabacteria bacterium RIFCSPHIGHO2_02_FULL_41_18</name>
    <dbReference type="NCBI Taxonomy" id="1801754"/>
    <lineage>
        <taxon>Bacteria</taxon>
        <taxon>Candidatus Nomuraibacteriota</taxon>
    </lineage>
</organism>